<gene>
    <name evidence="2" type="ORF">ABLV49_04645</name>
</gene>
<evidence type="ECO:0000256" key="1">
    <source>
        <dbReference type="SAM" id="MobiDB-lite"/>
    </source>
</evidence>
<organism evidence="2">
    <name type="scientific">Polaromonas hydrogenivorans</name>
    <dbReference type="NCBI Taxonomy" id="335476"/>
    <lineage>
        <taxon>Bacteria</taxon>
        <taxon>Pseudomonadati</taxon>
        <taxon>Pseudomonadota</taxon>
        <taxon>Betaproteobacteria</taxon>
        <taxon>Burkholderiales</taxon>
        <taxon>Comamonadaceae</taxon>
        <taxon>Polaromonas</taxon>
    </lineage>
</organism>
<evidence type="ECO:0000313" key="2">
    <source>
        <dbReference type="EMBL" id="XBP71100.1"/>
    </source>
</evidence>
<dbReference type="EMBL" id="CP157675">
    <property type="protein sequence ID" value="XBP71100.1"/>
    <property type="molecule type" value="Genomic_DNA"/>
</dbReference>
<dbReference type="RefSeq" id="WP_011802617.1">
    <property type="nucleotide sequence ID" value="NZ_CBCSCU010000010.1"/>
</dbReference>
<proteinExistence type="predicted"/>
<name>A0AAU7LU11_9BURK</name>
<sequence length="65" mass="7021">MKNPFMSMFLSGANKIAGAARAQATAAVKREAAKNTKEMTKAWTDALMPKAPTAAAPRKRKTTRK</sequence>
<dbReference type="AlphaFoldDB" id="A0AAU7LU11"/>
<accession>A0AAU7LU11</accession>
<protein>
    <submittedName>
        <fullName evidence="2">Uncharacterized protein</fullName>
    </submittedName>
</protein>
<feature type="region of interest" description="Disordered" evidence="1">
    <location>
        <begin position="41"/>
        <end position="65"/>
    </location>
</feature>
<reference evidence="2" key="1">
    <citation type="submission" date="2024-05" db="EMBL/GenBank/DDBJ databases">
        <authorList>
            <person name="Bunk B."/>
            <person name="Swiderski J."/>
            <person name="Sproer C."/>
            <person name="Thiel V."/>
        </authorList>
    </citation>
    <scope>NUCLEOTIDE SEQUENCE</scope>
    <source>
        <strain evidence="2">DSM 17735</strain>
    </source>
</reference>